<dbReference type="Gene3D" id="3.30.2350.20">
    <property type="entry name" value="TruD, catalytic domain"/>
    <property type="match status" value="1"/>
</dbReference>
<dbReference type="PANTHER" id="PTHR47811:SF1">
    <property type="entry name" value="TRNA PSEUDOURIDINE SYNTHASE D"/>
    <property type="match status" value="1"/>
</dbReference>
<dbReference type="Proteomes" id="UP000243807">
    <property type="component" value="Chromosome"/>
</dbReference>
<dbReference type="GO" id="GO:0005829">
    <property type="term" value="C:cytosol"/>
    <property type="evidence" value="ECO:0007669"/>
    <property type="project" value="TreeGrafter"/>
</dbReference>
<proteinExistence type="inferred from homology"/>
<dbReference type="AlphaFoldDB" id="A0A1P8ULI1"/>
<keyword evidence="7" id="KW-1185">Reference proteome</keyword>
<feature type="active site" description="Nucleophile" evidence="4">
    <location>
        <position position="73"/>
    </location>
</feature>
<dbReference type="InterPro" id="IPR020119">
    <property type="entry name" value="PsdUridine_synth_TruD_CS"/>
</dbReference>
<dbReference type="InterPro" id="IPR050170">
    <property type="entry name" value="TruD_pseudoU_synthase"/>
</dbReference>
<gene>
    <name evidence="4" type="primary">truD</name>
    <name evidence="6" type="ORF">BW247_10410</name>
</gene>
<organism evidence="6 7">
    <name type="scientific">Acidihalobacter ferrooxydans</name>
    <dbReference type="NCBI Taxonomy" id="1765967"/>
    <lineage>
        <taxon>Bacteria</taxon>
        <taxon>Pseudomonadati</taxon>
        <taxon>Pseudomonadota</taxon>
        <taxon>Gammaproteobacteria</taxon>
        <taxon>Chromatiales</taxon>
        <taxon>Ectothiorhodospiraceae</taxon>
        <taxon>Acidihalobacter</taxon>
    </lineage>
</organism>
<keyword evidence="3 4" id="KW-0413">Isomerase</keyword>
<dbReference type="InterPro" id="IPR042214">
    <property type="entry name" value="TruD_catalytic"/>
</dbReference>
<dbReference type="KEGG" id="afy:BW247_10410"/>
<protein>
    <recommendedName>
        <fullName evidence="4">tRNA pseudouridine synthase D</fullName>
        <ecNumber evidence="4">5.4.99.27</ecNumber>
    </recommendedName>
    <alternativeName>
        <fullName evidence="4">tRNA pseudouridine(13) synthase</fullName>
    </alternativeName>
    <alternativeName>
        <fullName evidence="4">tRNA pseudouridylate synthase D</fullName>
    </alternativeName>
    <alternativeName>
        <fullName evidence="4">tRNA-uridine isomerase D</fullName>
    </alternativeName>
</protein>
<dbReference type="PROSITE" id="PS01268">
    <property type="entry name" value="UPF0024"/>
    <property type="match status" value="1"/>
</dbReference>
<dbReference type="InterPro" id="IPR001656">
    <property type="entry name" value="PsdUridine_synth_TruD"/>
</dbReference>
<dbReference type="Pfam" id="PF01142">
    <property type="entry name" value="TruD"/>
    <property type="match status" value="2"/>
</dbReference>
<dbReference type="GO" id="GO:0003723">
    <property type="term" value="F:RNA binding"/>
    <property type="evidence" value="ECO:0007669"/>
    <property type="project" value="InterPro"/>
</dbReference>
<dbReference type="GO" id="GO:0031119">
    <property type="term" value="P:tRNA pseudouridine synthesis"/>
    <property type="evidence" value="ECO:0007669"/>
    <property type="project" value="UniProtKB-UniRule"/>
</dbReference>
<name>A0A1P8ULI1_9GAMM</name>
<accession>A0A1P8ULI1</accession>
<evidence type="ECO:0000313" key="7">
    <source>
        <dbReference type="Proteomes" id="UP000243807"/>
    </source>
</evidence>
<dbReference type="SUPFAM" id="SSF55120">
    <property type="entry name" value="Pseudouridine synthase"/>
    <property type="match status" value="1"/>
</dbReference>
<dbReference type="GO" id="GO:0160150">
    <property type="term" value="F:tRNA pseudouridine(13) synthase activity"/>
    <property type="evidence" value="ECO:0007669"/>
    <property type="project" value="UniProtKB-EC"/>
</dbReference>
<dbReference type="PROSITE" id="PS50984">
    <property type="entry name" value="TRUD"/>
    <property type="match status" value="1"/>
</dbReference>
<evidence type="ECO:0000259" key="5">
    <source>
        <dbReference type="PROSITE" id="PS50984"/>
    </source>
</evidence>
<reference evidence="6 7" key="1">
    <citation type="submission" date="2017-01" db="EMBL/GenBank/DDBJ databases">
        <title>Draft sequence of Acidihalobacter ferrooxidans strain DSM 14175 (strain V8).</title>
        <authorList>
            <person name="Khaleque H.N."/>
            <person name="Ramsay J.P."/>
            <person name="Murphy R.J.T."/>
            <person name="Kaksonen A.H."/>
            <person name="Boxall N.J."/>
            <person name="Watkin E.L.J."/>
        </authorList>
    </citation>
    <scope>NUCLEOTIDE SEQUENCE [LARGE SCALE GENOMIC DNA]</scope>
    <source>
        <strain evidence="6 7">V8</strain>
    </source>
</reference>
<comment type="function">
    <text evidence="4">Responsible for synthesis of pseudouridine from uracil-13 in transfer RNAs.</text>
</comment>
<sequence>MPRSGASAGHGVIRAQRTDFIVEELPVQEPSGEGEHLWLWVEKQGENTEAVARRLARAAGVKPLAVGYAGRKDRHALTRQWFSVPLPRGQAWPAGRLASENIRVLRTVRHTRKLRVGALRGNRFVLRITELEADPVLLERRLQAVREQGVPNYFGEQRFGRSGGNVDAALRLFAGHVERDRKRRGLYLSAARSALFNGILAERIRAGTWNVLCPGEAVMLDGSNSFFVADEIDDVLQRRLREGDIHPSGALWGSGELPPRAAVSALELAVAGQAAALSTGLMAAGLKHERRPLRLLPKDMVWRVDEGARALILEFTLPAGAFATAVLHDLLHYRDGAQR</sequence>
<evidence type="ECO:0000313" key="6">
    <source>
        <dbReference type="EMBL" id="APZ44663.1"/>
    </source>
</evidence>
<dbReference type="EMBL" id="CP019434">
    <property type="protein sequence ID" value="APZ44663.1"/>
    <property type="molecule type" value="Genomic_DNA"/>
</dbReference>
<dbReference type="HAMAP" id="MF_01082">
    <property type="entry name" value="TruD"/>
    <property type="match status" value="1"/>
</dbReference>
<dbReference type="STRING" id="1765967.BW247_10410"/>
<dbReference type="InterPro" id="IPR020103">
    <property type="entry name" value="PsdUridine_synth_cat_dom_sf"/>
</dbReference>
<dbReference type="EC" id="5.4.99.27" evidence="4"/>
<feature type="domain" description="TRUD" evidence="5">
    <location>
        <begin position="149"/>
        <end position="295"/>
    </location>
</feature>
<evidence type="ECO:0000256" key="2">
    <source>
        <dbReference type="ARBA" id="ARBA00022694"/>
    </source>
</evidence>
<evidence type="ECO:0000256" key="3">
    <source>
        <dbReference type="ARBA" id="ARBA00023235"/>
    </source>
</evidence>
<dbReference type="Gene3D" id="3.30.2340.10">
    <property type="entry name" value="TruD, insertion domain"/>
    <property type="match status" value="1"/>
</dbReference>
<evidence type="ECO:0000256" key="4">
    <source>
        <dbReference type="HAMAP-Rule" id="MF_01082"/>
    </source>
</evidence>
<keyword evidence="2 4" id="KW-0819">tRNA processing</keyword>
<comment type="catalytic activity">
    <reaction evidence="4">
        <text>uridine(13) in tRNA = pseudouridine(13) in tRNA</text>
        <dbReference type="Rhea" id="RHEA:42540"/>
        <dbReference type="Rhea" id="RHEA-COMP:10105"/>
        <dbReference type="Rhea" id="RHEA-COMP:10106"/>
        <dbReference type="ChEBI" id="CHEBI:65314"/>
        <dbReference type="ChEBI" id="CHEBI:65315"/>
        <dbReference type="EC" id="5.4.99.27"/>
    </reaction>
</comment>
<dbReference type="InterPro" id="IPR043165">
    <property type="entry name" value="TruD_insert_sf"/>
</dbReference>
<evidence type="ECO:0000256" key="1">
    <source>
        <dbReference type="ARBA" id="ARBA00007953"/>
    </source>
</evidence>
<comment type="similarity">
    <text evidence="1 4">Belongs to the pseudouridine synthase TruD family.</text>
</comment>
<dbReference type="PANTHER" id="PTHR47811">
    <property type="entry name" value="TRNA PSEUDOURIDINE SYNTHASE D"/>
    <property type="match status" value="1"/>
</dbReference>
<dbReference type="InterPro" id="IPR011760">
    <property type="entry name" value="PsdUridine_synth_TruD_insert"/>
</dbReference>
<dbReference type="NCBIfam" id="NF002153">
    <property type="entry name" value="PRK00984.1-2"/>
    <property type="match status" value="1"/>
</dbReference>